<protein>
    <submittedName>
        <fullName evidence="2">NAD-dependent epimerase/dehydratase family protein</fullName>
    </submittedName>
</protein>
<dbReference type="SUPFAM" id="SSF51735">
    <property type="entry name" value="NAD(P)-binding Rossmann-fold domains"/>
    <property type="match status" value="1"/>
</dbReference>
<gene>
    <name evidence="2" type="ORF">NG895_05520</name>
</gene>
<evidence type="ECO:0000259" key="1">
    <source>
        <dbReference type="Pfam" id="PF01370"/>
    </source>
</evidence>
<organism evidence="2 3">
    <name type="scientific">Aeoliella straminimaris</name>
    <dbReference type="NCBI Taxonomy" id="2954799"/>
    <lineage>
        <taxon>Bacteria</taxon>
        <taxon>Pseudomonadati</taxon>
        <taxon>Planctomycetota</taxon>
        <taxon>Planctomycetia</taxon>
        <taxon>Pirellulales</taxon>
        <taxon>Lacipirellulaceae</taxon>
        <taxon>Aeoliella</taxon>
    </lineage>
</organism>
<sequence>MPRCLITGATGFIGPRLVQVLQAAGGEIRCLTRPTADVSRLKALGVELATGDVTDPESLPSAVRDVDFVFHLAGRTFAPNYDEFTKVNETGCANVSAACAAESNPPVLVVVSSLAAAGPSPAGRALNEKDAPEPISNYGRSKLAGELAAREWAAEVPTTIVRPPVVFGPGDRAGLVLVRSLQKTGVHVVHRPGLPLSLVHADDLAAALLLAARYGERLDPTDPRSSGVYYAADPVPSSYTEMGHMIGEALGRQIRILRVRKWALALAATFGELGGRIRGKQSPLNWDKMCEGTASGWVASPAKLVSQTNFVPAAPLPERYLQTIEWYRQEGWIK</sequence>
<dbReference type="InterPro" id="IPR036291">
    <property type="entry name" value="NAD(P)-bd_dom_sf"/>
</dbReference>
<dbReference type="GO" id="GO:0004029">
    <property type="term" value="F:aldehyde dehydrogenase (NAD+) activity"/>
    <property type="evidence" value="ECO:0007669"/>
    <property type="project" value="TreeGrafter"/>
</dbReference>
<dbReference type="InterPro" id="IPR001509">
    <property type="entry name" value="Epimerase_deHydtase"/>
</dbReference>
<name>A0A9X2F7N3_9BACT</name>
<dbReference type="Gene3D" id="3.40.50.720">
    <property type="entry name" value="NAD(P)-binding Rossmann-like Domain"/>
    <property type="match status" value="1"/>
</dbReference>
<feature type="domain" description="NAD-dependent epimerase/dehydratase" evidence="1">
    <location>
        <begin position="5"/>
        <end position="216"/>
    </location>
</feature>
<dbReference type="GO" id="GO:0005737">
    <property type="term" value="C:cytoplasm"/>
    <property type="evidence" value="ECO:0007669"/>
    <property type="project" value="TreeGrafter"/>
</dbReference>
<evidence type="ECO:0000313" key="2">
    <source>
        <dbReference type="EMBL" id="MCO6043359.1"/>
    </source>
</evidence>
<dbReference type="Pfam" id="PF01370">
    <property type="entry name" value="Epimerase"/>
    <property type="match status" value="1"/>
</dbReference>
<dbReference type="InterPro" id="IPR051783">
    <property type="entry name" value="NAD(P)-dependent_oxidoreduct"/>
</dbReference>
<dbReference type="AlphaFoldDB" id="A0A9X2F7N3"/>
<dbReference type="PANTHER" id="PTHR48079:SF6">
    <property type="entry name" value="NAD(P)-BINDING DOMAIN-CONTAINING PROTEIN-RELATED"/>
    <property type="match status" value="1"/>
</dbReference>
<dbReference type="RefSeq" id="WP_252851466.1">
    <property type="nucleotide sequence ID" value="NZ_JAMXLR010000023.1"/>
</dbReference>
<dbReference type="EMBL" id="JAMXLR010000023">
    <property type="protein sequence ID" value="MCO6043359.1"/>
    <property type="molecule type" value="Genomic_DNA"/>
</dbReference>
<keyword evidence="3" id="KW-1185">Reference proteome</keyword>
<dbReference type="Proteomes" id="UP001155241">
    <property type="component" value="Unassembled WGS sequence"/>
</dbReference>
<reference evidence="2" key="1">
    <citation type="submission" date="2022-06" db="EMBL/GenBank/DDBJ databases">
        <title>Aeoliella straminimaris, a novel planctomycete from sediments.</title>
        <authorList>
            <person name="Vitorino I.R."/>
            <person name="Lage O.M."/>
        </authorList>
    </citation>
    <scope>NUCLEOTIDE SEQUENCE</scope>
    <source>
        <strain evidence="2">ICT_H6.2</strain>
    </source>
</reference>
<evidence type="ECO:0000313" key="3">
    <source>
        <dbReference type="Proteomes" id="UP001155241"/>
    </source>
</evidence>
<comment type="caution">
    <text evidence="2">The sequence shown here is derived from an EMBL/GenBank/DDBJ whole genome shotgun (WGS) entry which is preliminary data.</text>
</comment>
<proteinExistence type="predicted"/>
<dbReference type="PANTHER" id="PTHR48079">
    <property type="entry name" value="PROTEIN YEEZ"/>
    <property type="match status" value="1"/>
</dbReference>
<accession>A0A9X2F7N3</accession>